<proteinExistence type="predicted"/>
<sequence length="66" mass="7267">MTGVRMGTHVVVTAPKWRRPDAGDRLMWIEEQTVPARSGRAGHMADLSGLVHQNGMMARRAGDSRP</sequence>
<protein>
    <submittedName>
        <fullName evidence="1">Uncharacterized protein</fullName>
    </submittedName>
</protein>
<comment type="caution">
    <text evidence="1">The sequence shown here is derived from an EMBL/GenBank/DDBJ whole genome shotgun (WGS) entry which is preliminary data.</text>
</comment>
<reference evidence="1 2" key="1">
    <citation type="submission" date="2017-07" db="EMBL/GenBank/DDBJ databases">
        <title>A draft genome sequence of Komagataeibacter oboediens LMG 18849.</title>
        <authorList>
            <person name="Skraban J."/>
            <person name="Cleenwerck I."/>
            <person name="Vandamme P."/>
            <person name="Trcek J."/>
        </authorList>
    </citation>
    <scope>NUCLEOTIDE SEQUENCE [LARGE SCALE GENOMIC DNA]</scope>
    <source>
        <strain evidence="1 2">LMG 18849</strain>
    </source>
</reference>
<accession>A0A318R1V4</accession>
<organism evidence="1 2">
    <name type="scientific">Komagataeibacter oboediens</name>
    <dbReference type="NCBI Taxonomy" id="65958"/>
    <lineage>
        <taxon>Bacteria</taxon>
        <taxon>Pseudomonadati</taxon>
        <taxon>Pseudomonadota</taxon>
        <taxon>Alphaproteobacteria</taxon>
        <taxon>Acetobacterales</taxon>
        <taxon>Acetobacteraceae</taxon>
        <taxon>Komagataeibacter</taxon>
    </lineage>
</organism>
<evidence type="ECO:0000313" key="1">
    <source>
        <dbReference type="EMBL" id="PYD81809.1"/>
    </source>
</evidence>
<evidence type="ECO:0000313" key="2">
    <source>
        <dbReference type="Proteomes" id="UP000247417"/>
    </source>
</evidence>
<dbReference type="Proteomes" id="UP000247417">
    <property type="component" value="Unassembled WGS sequence"/>
</dbReference>
<dbReference type="AlphaFoldDB" id="A0A318R1V4"/>
<name>A0A318R1V4_9PROT</name>
<dbReference type="EMBL" id="NKTX01000020">
    <property type="protein sequence ID" value="PYD81809.1"/>
    <property type="molecule type" value="Genomic_DNA"/>
</dbReference>
<gene>
    <name evidence="1" type="ORF">CFR80_09860</name>
</gene>